<feature type="compositionally biased region" description="Low complexity" evidence="1">
    <location>
        <begin position="34"/>
        <end position="57"/>
    </location>
</feature>
<sequence length="160" mass="17232">MANEQDRLTAQLSHISIGSLDDTLSRKLHDTHISNTAPPTTSLTSPSISNPTTPWPSEALNRPTADTLPWQTTSQAPPTAAEEEDGWGDAPAYTSILPYTQFGFTSMIVPSQSPIPSSSTLKKNTLSLDPNQPFSRHSHQSISFASFASPPPNNASVFDQ</sequence>
<organism evidence="2 3">
    <name type="scientific">Absidia repens</name>
    <dbReference type="NCBI Taxonomy" id="90262"/>
    <lineage>
        <taxon>Eukaryota</taxon>
        <taxon>Fungi</taxon>
        <taxon>Fungi incertae sedis</taxon>
        <taxon>Mucoromycota</taxon>
        <taxon>Mucoromycotina</taxon>
        <taxon>Mucoromycetes</taxon>
        <taxon>Mucorales</taxon>
        <taxon>Cunninghamellaceae</taxon>
        <taxon>Absidia</taxon>
    </lineage>
</organism>
<feature type="compositionally biased region" description="Low complexity" evidence="1">
    <location>
        <begin position="113"/>
        <end position="128"/>
    </location>
</feature>
<accession>A0A1X2IXZ6</accession>
<evidence type="ECO:0000256" key="1">
    <source>
        <dbReference type="SAM" id="MobiDB-lite"/>
    </source>
</evidence>
<dbReference type="OrthoDB" id="2287515at2759"/>
<dbReference type="AlphaFoldDB" id="A0A1X2IXZ6"/>
<reference evidence="2 3" key="1">
    <citation type="submission" date="2016-07" db="EMBL/GenBank/DDBJ databases">
        <title>Pervasive Adenine N6-methylation of Active Genes in Fungi.</title>
        <authorList>
            <consortium name="DOE Joint Genome Institute"/>
            <person name="Mondo S.J."/>
            <person name="Dannebaum R.O."/>
            <person name="Kuo R.C."/>
            <person name="Labutti K."/>
            <person name="Haridas S."/>
            <person name="Kuo A."/>
            <person name="Salamov A."/>
            <person name="Ahrendt S.R."/>
            <person name="Lipzen A."/>
            <person name="Sullivan W."/>
            <person name="Andreopoulos W.B."/>
            <person name="Clum A."/>
            <person name="Lindquist E."/>
            <person name="Daum C."/>
            <person name="Ramamoorthy G.K."/>
            <person name="Gryganskyi A."/>
            <person name="Culley D."/>
            <person name="Magnuson J.K."/>
            <person name="James T.Y."/>
            <person name="O'Malley M.A."/>
            <person name="Stajich J.E."/>
            <person name="Spatafora J.W."/>
            <person name="Visel A."/>
            <person name="Grigoriev I.V."/>
        </authorList>
    </citation>
    <scope>NUCLEOTIDE SEQUENCE [LARGE SCALE GENOMIC DNA]</scope>
    <source>
        <strain evidence="2 3">NRRL 1336</strain>
    </source>
</reference>
<feature type="region of interest" description="Disordered" evidence="1">
    <location>
        <begin position="29"/>
        <end position="92"/>
    </location>
</feature>
<evidence type="ECO:0000313" key="2">
    <source>
        <dbReference type="EMBL" id="ORZ23341.1"/>
    </source>
</evidence>
<name>A0A1X2IXZ6_9FUNG</name>
<dbReference type="Proteomes" id="UP000193560">
    <property type="component" value="Unassembled WGS sequence"/>
</dbReference>
<proteinExistence type="predicted"/>
<gene>
    <name evidence="2" type="ORF">BCR42DRAFT_433009</name>
</gene>
<comment type="caution">
    <text evidence="2">The sequence shown here is derived from an EMBL/GenBank/DDBJ whole genome shotgun (WGS) entry which is preliminary data.</text>
</comment>
<evidence type="ECO:0000313" key="3">
    <source>
        <dbReference type="Proteomes" id="UP000193560"/>
    </source>
</evidence>
<feature type="region of interest" description="Disordered" evidence="1">
    <location>
        <begin position="113"/>
        <end position="160"/>
    </location>
</feature>
<dbReference type="EMBL" id="MCGE01000003">
    <property type="protein sequence ID" value="ORZ23341.1"/>
    <property type="molecule type" value="Genomic_DNA"/>
</dbReference>
<keyword evidence="3" id="KW-1185">Reference proteome</keyword>
<protein>
    <submittedName>
        <fullName evidence="2">Uncharacterized protein</fullName>
    </submittedName>
</protein>